<evidence type="ECO:0000313" key="10">
    <source>
        <dbReference type="Proteomes" id="UP001190700"/>
    </source>
</evidence>
<evidence type="ECO:0000256" key="4">
    <source>
        <dbReference type="ARBA" id="ARBA00034043"/>
    </source>
</evidence>
<evidence type="ECO:0000256" key="3">
    <source>
        <dbReference type="ARBA" id="ARBA00023010"/>
    </source>
</evidence>
<feature type="domain" description="VWFA" evidence="7">
    <location>
        <begin position="3043"/>
        <end position="3241"/>
    </location>
</feature>
<evidence type="ECO:0000313" key="9">
    <source>
        <dbReference type="EMBL" id="KAK3234490.1"/>
    </source>
</evidence>
<reference evidence="9 10" key="1">
    <citation type="journal article" date="2015" name="Genome Biol. Evol.">
        <title>Comparative Genomics of a Bacterivorous Green Alga Reveals Evolutionary Causalities and Consequences of Phago-Mixotrophic Mode of Nutrition.</title>
        <authorList>
            <person name="Burns J.A."/>
            <person name="Paasch A."/>
            <person name="Narechania A."/>
            <person name="Kim E."/>
        </authorList>
    </citation>
    <scope>NUCLEOTIDE SEQUENCE [LARGE SCALE GENOMIC DNA]</scope>
    <source>
        <strain evidence="9 10">PLY_AMNH</strain>
    </source>
</reference>
<dbReference type="InterPro" id="IPR011115">
    <property type="entry name" value="SecA_DEAD"/>
</dbReference>
<dbReference type="InterPro" id="IPR036465">
    <property type="entry name" value="vWFA_dom_sf"/>
</dbReference>
<dbReference type="InterPro" id="IPR027417">
    <property type="entry name" value="P-loop_NTPase"/>
</dbReference>
<evidence type="ECO:0000256" key="6">
    <source>
        <dbReference type="SAM" id="MobiDB-lite"/>
    </source>
</evidence>
<keyword evidence="5" id="KW-0175">Coiled coil</keyword>
<dbReference type="GO" id="GO:0006886">
    <property type="term" value="P:intracellular protein transport"/>
    <property type="evidence" value="ECO:0007669"/>
    <property type="project" value="InterPro"/>
</dbReference>
<gene>
    <name evidence="9" type="ORF">CYMTET_55262</name>
</gene>
<keyword evidence="3" id="KW-0811">Translocation</keyword>
<dbReference type="EMBL" id="LGRX02035486">
    <property type="protein sequence ID" value="KAK3234490.1"/>
    <property type="molecule type" value="Genomic_DNA"/>
</dbReference>
<dbReference type="InterPro" id="IPR000185">
    <property type="entry name" value="SecA"/>
</dbReference>
<organism evidence="9 10">
    <name type="scientific">Cymbomonas tetramitiformis</name>
    <dbReference type="NCBI Taxonomy" id="36881"/>
    <lineage>
        <taxon>Eukaryota</taxon>
        <taxon>Viridiplantae</taxon>
        <taxon>Chlorophyta</taxon>
        <taxon>Pyramimonadophyceae</taxon>
        <taxon>Pyramimonadales</taxon>
        <taxon>Pyramimonadaceae</taxon>
        <taxon>Cymbomonas</taxon>
    </lineage>
</organism>
<keyword evidence="2" id="KW-0813">Transport</keyword>
<dbReference type="Gene3D" id="1.10.287.110">
    <property type="entry name" value="DnaJ domain"/>
    <property type="match status" value="1"/>
</dbReference>
<feature type="region of interest" description="Disordered" evidence="6">
    <location>
        <begin position="1"/>
        <end position="101"/>
    </location>
</feature>
<feature type="region of interest" description="Disordered" evidence="6">
    <location>
        <begin position="287"/>
        <end position="307"/>
    </location>
</feature>
<protein>
    <recommendedName>
        <fullName evidence="1">chloroplast protein-transporting ATPase</fullName>
        <ecNumber evidence="1">7.4.2.4</ecNumber>
    </recommendedName>
</protein>
<dbReference type="PANTHER" id="PTHR30612:SF0">
    <property type="entry name" value="CHLOROPLAST PROTEIN-TRANSPORTING ATPASE"/>
    <property type="match status" value="1"/>
</dbReference>
<feature type="compositionally biased region" description="Basic and acidic residues" evidence="6">
    <location>
        <begin position="39"/>
        <end position="49"/>
    </location>
</feature>
<feature type="compositionally biased region" description="Basic residues" evidence="6">
    <location>
        <begin position="1"/>
        <end position="21"/>
    </location>
</feature>
<dbReference type="Gene3D" id="3.40.50.300">
    <property type="entry name" value="P-loop containing nucleotide triphosphate hydrolases"/>
    <property type="match status" value="3"/>
</dbReference>
<evidence type="ECO:0000259" key="8">
    <source>
        <dbReference type="PROSITE" id="PS51196"/>
    </source>
</evidence>
<dbReference type="CDD" id="cd06257">
    <property type="entry name" value="DnaJ"/>
    <property type="match status" value="1"/>
</dbReference>
<dbReference type="GO" id="GO:0016020">
    <property type="term" value="C:membrane"/>
    <property type="evidence" value="ECO:0007669"/>
    <property type="project" value="InterPro"/>
</dbReference>
<dbReference type="GO" id="GO:0016464">
    <property type="term" value="F:chloroplast protein-transporting ATPase activity"/>
    <property type="evidence" value="ECO:0007669"/>
    <property type="project" value="UniProtKB-EC"/>
</dbReference>
<dbReference type="PANTHER" id="PTHR30612">
    <property type="entry name" value="SECA INNER MEMBRANE COMPONENT OF SEC PROTEIN SECRETION SYSTEM"/>
    <property type="match status" value="1"/>
</dbReference>
<name>A0AAE0EPX2_9CHLO</name>
<evidence type="ECO:0000256" key="2">
    <source>
        <dbReference type="ARBA" id="ARBA00022927"/>
    </source>
</evidence>
<keyword evidence="10" id="KW-1185">Reference proteome</keyword>
<dbReference type="InterPro" id="IPR014018">
    <property type="entry name" value="SecA_motor_DEAD"/>
</dbReference>
<evidence type="ECO:0000259" key="7">
    <source>
        <dbReference type="PROSITE" id="PS50234"/>
    </source>
</evidence>
<dbReference type="InterPro" id="IPR002035">
    <property type="entry name" value="VWF_A"/>
</dbReference>
<dbReference type="Proteomes" id="UP001190700">
    <property type="component" value="Unassembled WGS sequence"/>
</dbReference>
<dbReference type="Gene3D" id="3.40.50.410">
    <property type="entry name" value="von Willebrand factor, type A domain"/>
    <property type="match status" value="1"/>
</dbReference>
<dbReference type="PROSITE" id="PS51196">
    <property type="entry name" value="SECA_MOTOR_DEAD"/>
    <property type="match status" value="1"/>
</dbReference>
<dbReference type="SUPFAM" id="SSF46565">
    <property type="entry name" value="Chaperone J-domain"/>
    <property type="match status" value="1"/>
</dbReference>
<dbReference type="InterPro" id="IPR001623">
    <property type="entry name" value="DnaJ_domain"/>
</dbReference>
<dbReference type="CDD" id="cd00198">
    <property type="entry name" value="vWFA"/>
    <property type="match status" value="1"/>
</dbReference>
<sequence>MGTLKKKKRAIKQKGKKKVAPNRHVSSAFEESAGGPEGARLESLRETVPQKRGQIEAQQPHFTGAMLHEASSAPPSPEEAEAAPSTRSVPEPRSSGETRSDLDVACEAFRNAFPDRNTYHELLQAFGKAGNGIAEASDSFLEETWTDEQSQATVKRQLTRDKAHHMETALPTSLHLEVRQAGHVQQVLPYSPSISGGVFKVEVDEQHTNKVEADMLVEDESLMVEADEKLMNLEAPAGLVTSATRDMFQSHPTPVGSERVGELQSQVESGFVGMEQKVDFVGHAIRSDASDSMGPKRAQEDDEREHVQPEKAFDDLIRACGRDVTSPAQAETEVAGMLSGRIITGGMYDISDDDDDTNADNDLSSVTSWTPLLDLKLLGTLVAAAEPALQHAVGKRVVILLGKTGSGKSTLVQAIAGRKLQRRSYQSVYNGAVKEVFEAIEPLEGFCIGHDQQSQTKHISHYLRTSGGSNDPEDEEAVVYLDSAGYEDTAGMEVDIATSISIQQVAAVCRSLRFVVLVSCASFLECKGGAIRNLVKLVSTLVGAHQPEQFKQHQLAFTFLFSHPGILRNLVSSDADASDGAAVPWGPSAELQHARKTLHGLVVDTLNGTDKRDRIAGGILKWLEHCLKKGFPFVDVFHPELTDVSRLIRDNLELFAPLPDGSAAAIGATVGAAARDVVRCGITAANASAVAIELRRMLSALRMALQAGHPEQIGELAQALGYLRRHLELDSVREAHSEATELVNEAAWQAREDASRLINIGTVPDAGEFGEASARIVLHLLHSVRVLEGLGLGSAVDGERAAPDEMLAHVYQRLAQMSKALQGALKGGTERPDLQAHLRVLSKLLAWGAVECSWQHLAASAAVALDQYVAGVVARSTVGCPCDAAVMVDAMECVQEVHNVLPQLREVGITTNGVEAAWEGVAAQVEHVMKTDVETARAALQGEVNFEDVDWTGPRATLAIHRSEMQETVLHGERGAALSLDLAKLAVRIRVFVACVKRLEAFLDALDGAMVPTHLAVLARDSWHMVLMEANSELLREANPVKAAILEGGLEASLEMRMQRLRGWLDARTDRQQRDPMGQNIFTDACDLLMKTVQERVSQLDLLHREMMAGGGLGSPERHLPLLITLARFAWLDGFLPPGRGFVAEGLRAFAARYFEYFLATGIELLQGLTRFLENPAVCAAELEALKPKLSELEHLPRFCLPEAWVAFNNGVEQFIMQWCARQQLWLETAPEDLSELSDAQAAVVDAALATCEGLTQVQPRAADVQALCGKLHGIMQRYRTAVLELARAQGSYSTKQTVLDAIWKWEQQRSLFSLVKGLPSYNELCGALQTELSQEADAIRKQLGDTDNWEEVEARLEKFAMARVLDAHLKHQASRDLDYLTSMLEIKRARVDEEVQKNIEAFEFAGIRELLEPLAESQDNLSRQRFTRIMGLLASSVQAKISAAHAQIASGAEIVTAIALLKKARDELGKLGETLKQHTPSVALADQVQMLEACVAEHFQGLLSNLELAGSYPEVASSYPVLFVKLSSAKGYHADVAGLLNSHDKQRASAVISRAECSLKQLDRELKEYVDYSTSELQDRSASPRLFTALRSLKAAAHGPAQQVVKEHYHEVRARLRDQLSKVLIQIRDVAKEREIFTLAVEVFEHWKREWDKGLKEHVPQLGGVDLLQELKELRASDAKVMKEYGKYLMHHEQLARWVRQLNALRSESSRPVSALLHKLPFYTSEYDRLREKLQKRVSGMVEEARCHMAKHNYGPTGALGRALKCILQQLGSHLHDDADAEMVCTQIAQRLSQLAADLVLELGRNRIDETRVLFSRFHSLVLGLTLSHPGVKQRCAHLHGEMCCALEARVKRLESQLQDEFDFEAASASVSTLRGVGQFLSSELAVYCEDIGADLTDDREFQRVIALRNAHFGGERLAELGIHFAVLEVPPCTHEAGCKKAYHCKCMVYHPDRPGGSTAKQQQVERAKEALLSGDIRSRYPDELARLFTSRISQVPRMLKDRAAQLLDDQAYDRIKALLSGLADLHRLCELVTSPFDVDRVRQAVHEAVKEHARGIGASVRVSWERRELKKVHEAFGALAQMELQLSAFDDLWSDGWRQRIAQVAESVEKEIVALAGKTRGFLRSQAHAEENITNVAMQLIHLGYIVDDLPRFKDMAMLNLENVLDACQALPWGFHYLFQLGMGLERGIFGARDPSGEAVSSEDQRIGHVLVNTFRHFKDVVTLQWNEEVTQKSVDATLAEVTSKLMVGKTSPDSAQDITIGQARLRSGFETYEAEYDECFSMWRVGKLQLDEIAQKVVDKASKLRPCCVRQWSREVKAAVPGLLGGVFAYFTISKSGDSFTRLSDAALAGGPLALQSCSDRSGDEAPRSHSSVLLKPHNIQVLTILQLMGLGTDDPALVNQLMQIRTGEGKSIILGVCALLLGLLGLRVRCVCYSEYLSDRDRDLFQDLFYAFGVTGYVTYSKITAYSEDAVAAKGNLRNMTLELMHTPTATSSTNDSEGGCARTCDNPAGRRQIPSSACNASIQPLTRDPVKAENSSAGGSHCLARTVKTDVAPPSPGQGEEVLLVDEVDVFFGQNFYGKCHNQVACLEEPKVSAILRAIWELRGQAGRPREVLRAAQKLPAYLALLRQFPQWHFLLEKELACMCSDLKQFSTPAYHFDTTHNRIGYKEMDGINYDVVWGYRTAFAYLSEASKGTLRNPETTLAKALQLRVPCGQFSYASVTPALILGVSGTVEALGVHEWQILNQYAIHIYTRMPSVYGQSNFRFLDQSQTNPIIVEASKDAFFQAIIEEVRKVVAGGRAVITLFKDALWLEEFMQSNYSRRVATKNVLKESQSREEKEYIIKKAATVGQATFCTAVFGRGTDFFCVDRKLQEAGGMHVIQTFVSMEKSEEVQIQGRTARQGKQGTYAMVLLEDDLKENLAIERGEAKQHHPRELYTIIDEAREKQRAGVFAEMSEKLQEAMHKDRLTHAYFDSLLAKNMNQGSQPTPPLQPTHPLCYRVFSTSGSRYLKLAAEAREAFKVMYKAAHMHDDSSLKKCRMMCLSDATGSMGPIWDSTKEHIREMLRRIAEIGGDNLELMWVAYRDYSDIHLLRKSPWSRDANELDNFVQTIECKNELKSGGGRDKEEAVEHALAEVSCEHQQKAVTRVLLIGDAPPHREKKGERLRYHKHIMATDYRREANQLAILGIPVYAFYIGGEAAVQSTFRHIANTTSGIAQPLDSSASLMDIVCQNALDDIGGSELVAEYKERCQQGW</sequence>
<dbReference type="EC" id="7.4.2.4" evidence="1"/>
<evidence type="ECO:0000256" key="5">
    <source>
        <dbReference type="SAM" id="Coils"/>
    </source>
</evidence>
<comment type="caution">
    <text evidence="9">The sequence shown here is derived from an EMBL/GenBank/DDBJ whole genome shotgun (WGS) entry which is preliminary data.</text>
</comment>
<dbReference type="GO" id="GO:0005524">
    <property type="term" value="F:ATP binding"/>
    <property type="evidence" value="ECO:0007669"/>
    <property type="project" value="InterPro"/>
</dbReference>
<feature type="coiled-coil region" evidence="5">
    <location>
        <begin position="1546"/>
        <end position="1573"/>
    </location>
</feature>
<proteinExistence type="predicted"/>
<dbReference type="GO" id="GO:0006605">
    <property type="term" value="P:protein targeting"/>
    <property type="evidence" value="ECO:0007669"/>
    <property type="project" value="InterPro"/>
</dbReference>
<keyword evidence="2" id="KW-0653">Protein transport</keyword>
<dbReference type="SUPFAM" id="SSF53300">
    <property type="entry name" value="vWA-like"/>
    <property type="match status" value="1"/>
</dbReference>
<comment type="catalytic activity">
    <reaction evidence="4">
        <text>ATP + H2O + chloroplast-proteinSide 1 = ADP + phosphate + chloroplast-proteinSide 2.</text>
        <dbReference type="EC" id="7.4.2.4"/>
    </reaction>
</comment>
<dbReference type="PROSITE" id="PS50234">
    <property type="entry name" value="VWFA"/>
    <property type="match status" value="1"/>
</dbReference>
<dbReference type="SUPFAM" id="SSF52540">
    <property type="entry name" value="P-loop containing nucleoside triphosphate hydrolases"/>
    <property type="match status" value="3"/>
</dbReference>
<dbReference type="GO" id="GO:0017038">
    <property type="term" value="P:protein import"/>
    <property type="evidence" value="ECO:0007669"/>
    <property type="project" value="InterPro"/>
</dbReference>
<dbReference type="Pfam" id="PF07517">
    <property type="entry name" value="SecA_DEAD"/>
    <property type="match status" value="1"/>
</dbReference>
<dbReference type="InterPro" id="IPR036869">
    <property type="entry name" value="J_dom_sf"/>
</dbReference>
<feature type="domain" description="SecA family profile" evidence="8">
    <location>
        <begin position="2286"/>
        <end position="2949"/>
    </location>
</feature>
<accession>A0AAE0EPX2</accession>
<evidence type="ECO:0000256" key="1">
    <source>
        <dbReference type="ARBA" id="ARBA00012047"/>
    </source>
</evidence>